<dbReference type="PANTHER" id="PTHR47186:SF30">
    <property type="entry name" value="EF-HAND DOMAIN-CONTAINING PROTEIN"/>
    <property type="match status" value="1"/>
</dbReference>
<gene>
    <name evidence="2" type="ORF">P3X46_006439</name>
</gene>
<evidence type="ECO:0000313" key="2">
    <source>
        <dbReference type="EMBL" id="KAJ9182444.1"/>
    </source>
</evidence>
<organism evidence="2 3">
    <name type="scientific">Hevea brasiliensis</name>
    <name type="common">Para rubber tree</name>
    <name type="synonym">Siphonia brasiliensis</name>
    <dbReference type="NCBI Taxonomy" id="3981"/>
    <lineage>
        <taxon>Eukaryota</taxon>
        <taxon>Viridiplantae</taxon>
        <taxon>Streptophyta</taxon>
        <taxon>Embryophyta</taxon>
        <taxon>Tracheophyta</taxon>
        <taxon>Spermatophyta</taxon>
        <taxon>Magnoliopsida</taxon>
        <taxon>eudicotyledons</taxon>
        <taxon>Gunneridae</taxon>
        <taxon>Pentapetalae</taxon>
        <taxon>rosids</taxon>
        <taxon>fabids</taxon>
        <taxon>Malpighiales</taxon>
        <taxon>Euphorbiaceae</taxon>
        <taxon>Crotonoideae</taxon>
        <taxon>Micrandreae</taxon>
        <taxon>Hevea</taxon>
    </lineage>
</organism>
<dbReference type="SUPFAM" id="SSF52058">
    <property type="entry name" value="L domain-like"/>
    <property type="match status" value="1"/>
</dbReference>
<dbReference type="InterPro" id="IPR032675">
    <property type="entry name" value="LRR_dom_sf"/>
</dbReference>
<keyword evidence="3" id="KW-1185">Reference proteome</keyword>
<dbReference type="InterPro" id="IPR056789">
    <property type="entry name" value="LRR_R13L1-DRL21"/>
</dbReference>
<dbReference type="Pfam" id="PF25019">
    <property type="entry name" value="LRR_R13L1-DRL21"/>
    <property type="match status" value="1"/>
</dbReference>
<sequence>MDVDEGNTPRLDLLRRSARHLTLIGRMKDFHPSIYDFRNLRTLQVLQMEIRAVPGDLFNCLTSLRGLDLSHTSIGRLPSEVGKLLHLRWFNLSALPLEELPSTLSNLYNLQTLKLDHCRCLQRLPGGLGKLINLRHLNLKETDCLSFLPQGIGRLSNLRTLCKFIVSETKEGCNIAGLKNLNHLRGHLEISGLEKVVDAGKAIEADLINKQLRSLDLVFSFGVKEVMENVIEALQPHPNLEALQVYEYGGSIFPSWITLLTKLKDLRLLSCVNCPQLPPLGKLPSLEKLLIGHFNNLKSVGVELLGVDPATDIHGSESFVAFPRLKELTFRFMMKWEDWDTITTSAAIASLSISSSNDNASTRRAMPCLRSLSLYDCPKLKAIPQDLQVMPLEELIVSRCPILQQQRQSQ</sequence>
<evidence type="ECO:0000313" key="3">
    <source>
        <dbReference type="Proteomes" id="UP001174677"/>
    </source>
</evidence>
<evidence type="ECO:0000259" key="1">
    <source>
        <dbReference type="Pfam" id="PF25019"/>
    </source>
</evidence>
<dbReference type="EMBL" id="JARPOI010000004">
    <property type="protein sequence ID" value="KAJ9182444.1"/>
    <property type="molecule type" value="Genomic_DNA"/>
</dbReference>
<protein>
    <recommendedName>
        <fullName evidence="1">R13L1/DRL21-like LRR repeat region domain-containing protein</fullName>
    </recommendedName>
</protein>
<dbReference type="PANTHER" id="PTHR47186">
    <property type="entry name" value="LEUCINE-RICH REPEAT-CONTAINING PROTEIN 57"/>
    <property type="match status" value="1"/>
</dbReference>
<dbReference type="Proteomes" id="UP001174677">
    <property type="component" value="Chromosome 4"/>
</dbReference>
<feature type="domain" description="R13L1/DRL21-like LRR repeat region" evidence="1">
    <location>
        <begin position="176"/>
        <end position="293"/>
    </location>
</feature>
<accession>A0ABQ9MQ77</accession>
<name>A0ABQ9MQ77_HEVBR</name>
<reference evidence="2" key="1">
    <citation type="journal article" date="2023" name="Plant Biotechnol. J.">
        <title>Chromosome-level wild Hevea brasiliensis genome provides new tools for genomic-assisted breeding and valuable loci to elevate rubber yield.</title>
        <authorList>
            <person name="Cheng H."/>
            <person name="Song X."/>
            <person name="Hu Y."/>
            <person name="Wu T."/>
            <person name="Yang Q."/>
            <person name="An Z."/>
            <person name="Feng S."/>
            <person name="Deng Z."/>
            <person name="Wu W."/>
            <person name="Zeng X."/>
            <person name="Tu M."/>
            <person name="Wang X."/>
            <person name="Huang H."/>
        </authorList>
    </citation>
    <scope>NUCLEOTIDE SEQUENCE</scope>
    <source>
        <strain evidence="2">MT/VB/25A 57/8</strain>
    </source>
</reference>
<proteinExistence type="predicted"/>
<comment type="caution">
    <text evidence="2">The sequence shown here is derived from an EMBL/GenBank/DDBJ whole genome shotgun (WGS) entry which is preliminary data.</text>
</comment>
<dbReference type="Gene3D" id="3.80.10.10">
    <property type="entry name" value="Ribonuclease Inhibitor"/>
    <property type="match status" value="1"/>
</dbReference>